<name>A0A643EYU3_9HYPH</name>
<accession>A0A643EYU3</accession>
<dbReference type="EMBL" id="VZPE01000005">
    <property type="protein sequence ID" value="KAB0571077.1"/>
    <property type="molecule type" value="Genomic_DNA"/>
</dbReference>
<evidence type="ECO:0000313" key="1">
    <source>
        <dbReference type="EMBL" id="KAB0571077.1"/>
    </source>
</evidence>
<organism evidence="1">
    <name type="scientific">Brucella pituitosa</name>
    <dbReference type="NCBI Taxonomy" id="571256"/>
    <lineage>
        <taxon>Bacteria</taxon>
        <taxon>Pseudomonadati</taxon>
        <taxon>Pseudomonadota</taxon>
        <taxon>Alphaproteobacteria</taxon>
        <taxon>Hyphomicrobiales</taxon>
        <taxon>Brucellaceae</taxon>
        <taxon>Brucella/Ochrobactrum group</taxon>
        <taxon>Brucella</taxon>
    </lineage>
</organism>
<protein>
    <submittedName>
        <fullName evidence="1">Uncharacterized protein</fullName>
    </submittedName>
</protein>
<gene>
    <name evidence="1" type="ORF">F7Q93_14025</name>
</gene>
<dbReference type="RefSeq" id="WP_128093755.1">
    <property type="nucleotide sequence ID" value="NZ_JBHEEN010000005.1"/>
</dbReference>
<dbReference type="AlphaFoldDB" id="A0A643EYU3"/>
<sequence>MINIDIRTKFIRDDVRVFVIRPGAHYRLFQQFLDSEMVGIELPALDLPKFRTLDEIENLNARILRSVAIRRWFISGRPDGGFPGPLADFDHLELGHASSQFARYVRGMFEDMKKGDIVIVPPRSFKEMAVIGELIDEPNIVESLLSPTYPDLPLNGRRVKWLARIPKSDLPPKTLDQLQKPSVMFLLERTAWPKILRQCYGSYSTDQEFSSRFEITEERFQAADDFLIQAFFNFITANTDRVERDFDELLSLTEAAFEDLRLISPDLYTNVNSPGGISLKSIRITPIVIAVMLALAAHVGAGAVDAAINNQIVFGNSLAPMDDRCTVMVHDQVVTQLRLLGLDKWAPACEKIRSAVANTGIQSNVIIRQ</sequence>
<proteinExistence type="predicted"/>
<comment type="caution">
    <text evidence="1">The sequence shown here is derived from an EMBL/GenBank/DDBJ whole genome shotgun (WGS) entry which is preliminary data.</text>
</comment>
<reference evidence="1" key="1">
    <citation type="submission" date="2019-09" db="EMBL/GenBank/DDBJ databases">
        <title>Draft genome sequences of 48 bacterial type strains from the CCUG.</title>
        <authorList>
            <person name="Tunovic T."/>
            <person name="Pineiro-Iglesias B."/>
            <person name="Unosson C."/>
            <person name="Inganas E."/>
            <person name="Ohlen M."/>
            <person name="Cardew S."/>
            <person name="Jensie-Markopoulos S."/>
            <person name="Salva-Serra F."/>
            <person name="Jaen-Luchoro D."/>
            <person name="Karlsson R."/>
            <person name="Svensson-Stadler L."/>
            <person name="Chun J."/>
            <person name="Moore E."/>
        </authorList>
    </citation>
    <scope>NUCLEOTIDE SEQUENCE</scope>
    <source>
        <strain evidence="1">CCUG 50899</strain>
    </source>
</reference>